<comment type="catalytic activity">
    <reaction evidence="12">
        <text>ATP + H2O = ADP + phosphate + H(+)</text>
        <dbReference type="Rhea" id="RHEA:13065"/>
        <dbReference type="ChEBI" id="CHEBI:15377"/>
        <dbReference type="ChEBI" id="CHEBI:15378"/>
        <dbReference type="ChEBI" id="CHEBI:30616"/>
        <dbReference type="ChEBI" id="CHEBI:43474"/>
        <dbReference type="ChEBI" id="CHEBI:456216"/>
        <dbReference type="EC" id="3.6.4.13"/>
    </reaction>
</comment>
<dbReference type="GO" id="GO:0005524">
    <property type="term" value="F:ATP binding"/>
    <property type="evidence" value="ECO:0007669"/>
    <property type="project" value="UniProtKB-KW"/>
</dbReference>
<keyword evidence="9" id="KW-0744">Spermatogenesis</keyword>
<dbReference type="SUPFAM" id="SSF63748">
    <property type="entry name" value="Tudor/PWWP/MBT"/>
    <property type="match status" value="1"/>
</dbReference>
<evidence type="ECO:0000256" key="1">
    <source>
        <dbReference type="ARBA" id="ARBA00012552"/>
    </source>
</evidence>
<dbReference type="CDD" id="cd20435">
    <property type="entry name" value="Tudor_TDRD12_rpt2"/>
    <property type="match status" value="1"/>
</dbReference>
<dbReference type="InterPro" id="IPR014001">
    <property type="entry name" value="Helicase_ATP-bd"/>
</dbReference>
<dbReference type="GO" id="GO:0051321">
    <property type="term" value="P:meiotic cell cycle"/>
    <property type="evidence" value="ECO:0007669"/>
    <property type="project" value="UniProtKB-KW"/>
</dbReference>
<dbReference type="GO" id="GO:0031047">
    <property type="term" value="P:regulatory ncRNA-mediated gene silencing"/>
    <property type="evidence" value="ECO:0007669"/>
    <property type="project" value="UniProtKB-KW"/>
</dbReference>
<evidence type="ECO:0000313" key="20">
    <source>
        <dbReference type="RefSeq" id="XP_024940706.1"/>
    </source>
</evidence>
<evidence type="ECO:0000256" key="6">
    <source>
        <dbReference type="ARBA" id="ARBA00022801"/>
    </source>
</evidence>
<keyword evidence="7 17" id="KW-0347">Helicase</keyword>
<dbReference type="Gene3D" id="2.40.50.90">
    <property type="match status" value="1"/>
</dbReference>
<evidence type="ECO:0000256" key="11">
    <source>
        <dbReference type="ARBA" id="ARBA00023254"/>
    </source>
</evidence>
<dbReference type="RefSeq" id="XP_015595016.1">
    <property type="nucleotide sequence ID" value="XM_015739530.2"/>
</dbReference>
<keyword evidence="13" id="KW-0863">Zinc-finger</keyword>
<dbReference type="RefSeq" id="XP_024940707.1">
    <property type="nucleotide sequence ID" value="XM_025084939.1"/>
</dbReference>
<name>A0AAJ7FJM0_CEPCN</name>
<gene>
    <name evidence="17 18 19 20 21" type="primary">LOC107267603</name>
</gene>
<dbReference type="EC" id="3.6.4.13" evidence="1"/>
<dbReference type="Pfam" id="PF00567">
    <property type="entry name" value="TUDOR"/>
    <property type="match status" value="1"/>
</dbReference>
<dbReference type="InterPro" id="IPR011545">
    <property type="entry name" value="DEAD/DEAH_box_helicase_dom"/>
</dbReference>
<dbReference type="SMART" id="SM00487">
    <property type="entry name" value="DEXDc"/>
    <property type="match status" value="1"/>
</dbReference>
<keyword evidence="16" id="KW-1185">Reference proteome</keyword>
<evidence type="ECO:0000313" key="21">
    <source>
        <dbReference type="RefSeq" id="XP_024940707.1"/>
    </source>
</evidence>
<keyword evidence="2" id="KW-0217">Developmental protein</keyword>
<dbReference type="GeneID" id="107267603"/>
<evidence type="ECO:0000256" key="13">
    <source>
        <dbReference type="PROSITE-ProRule" id="PRU00723"/>
    </source>
</evidence>
<keyword evidence="8" id="KW-0067">ATP-binding</keyword>
<dbReference type="GO" id="GO:0003724">
    <property type="term" value="F:RNA helicase activity"/>
    <property type="evidence" value="ECO:0007669"/>
    <property type="project" value="UniProtKB-EC"/>
</dbReference>
<keyword evidence="13" id="KW-0862">Zinc</keyword>
<dbReference type="InterPro" id="IPR002999">
    <property type="entry name" value="Tudor"/>
</dbReference>
<keyword evidence="11" id="KW-0469">Meiosis</keyword>
<organism evidence="16 17">
    <name type="scientific">Cephus cinctus</name>
    <name type="common">Wheat stem sawfly</name>
    <dbReference type="NCBI Taxonomy" id="211228"/>
    <lineage>
        <taxon>Eukaryota</taxon>
        <taxon>Metazoa</taxon>
        <taxon>Ecdysozoa</taxon>
        <taxon>Arthropoda</taxon>
        <taxon>Hexapoda</taxon>
        <taxon>Insecta</taxon>
        <taxon>Pterygota</taxon>
        <taxon>Neoptera</taxon>
        <taxon>Endopterygota</taxon>
        <taxon>Hymenoptera</taxon>
        <taxon>Cephoidea</taxon>
        <taxon>Cephidae</taxon>
        <taxon>Cephus</taxon>
    </lineage>
</organism>
<dbReference type="KEGG" id="ccin:107267603"/>
<dbReference type="GO" id="GO:0008270">
    <property type="term" value="F:zinc ion binding"/>
    <property type="evidence" value="ECO:0007669"/>
    <property type="project" value="UniProtKB-KW"/>
</dbReference>
<dbReference type="GO" id="GO:0003676">
    <property type="term" value="F:nucleic acid binding"/>
    <property type="evidence" value="ECO:0007669"/>
    <property type="project" value="InterPro"/>
</dbReference>
<evidence type="ECO:0000256" key="7">
    <source>
        <dbReference type="ARBA" id="ARBA00022806"/>
    </source>
</evidence>
<feature type="zinc finger region" description="C3H1-type" evidence="13">
    <location>
        <begin position="720"/>
        <end position="748"/>
    </location>
</feature>
<dbReference type="Pfam" id="PF00270">
    <property type="entry name" value="DEAD"/>
    <property type="match status" value="1"/>
</dbReference>
<dbReference type="InterPro" id="IPR027417">
    <property type="entry name" value="P-loop_NTPase"/>
</dbReference>
<evidence type="ECO:0000313" key="19">
    <source>
        <dbReference type="RefSeq" id="XP_015595017.1"/>
    </source>
</evidence>
<evidence type="ECO:0000256" key="10">
    <source>
        <dbReference type="ARBA" id="ARBA00023158"/>
    </source>
</evidence>
<dbReference type="PANTHER" id="PTHR22655:SF2">
    <property type="entry name" value="ATP-DEPENDENT RNA HELICASE TDRD12-RELATED"/>
    <property type="match status" value="1"/>
</dbReference>
<sequence length="1008" mass="114839">MSMSSKKSSGESIIPDSAVVVKVTSVISPFHIRIYQKESYSKKLDELSGKIQKYMKRKKFDDSSTHTEVHLLDPVIVRTKIDKDVHSPAWWCRGIITNPSDVENIQYNVFLPDYGISLVLPSDNCVVTPRHTFSDEYLTFSVGLHNVIPAVTELTVKDDQQITLILQSEWSAAAIQFTKDLLVASQCIYFDSCAFDGENKQYGEFYLLIDDEIISLSETLVSNLFAVYLDNDLLRVIDDPKYNDKSQIVHFDNGNIEIYKKTDANVINGKPNLKTHNKHKRIFRNTIEKDLQKILIKSNVKCAQFKAVADARFAFGIHQVLNSKYITRPKLIQSYIWPAIAKGLNVVAISPPDSGKTLGYVLPIASIIASYETLPKGTEPLALILCSSSSEVFCARALFMEYLQHYQNVKVLAGSHGISDKSFAAQVYNGCHILVATPPFLARFLTRNRKILKFHKLCHLVLDGADIILDKHFTSLGELFKIHDVIHNRDRHDLDTPLLQIVTVSRHWTSILRKFVMTSMDDPYTCIGSFMEAAVYAGIKPTLCMIKLQNKTLKVLQYIGDQPIVRRTMIICNDTDEVIKLDEFLQKHSLTTLLAHGNMTGFQLDGIKELWNISIPGRYPILICTDEVLPDLEISNIQHLIHYSIPRSTKSKFYYRFSTLMDNWKTSSGNSTCELIILLDETSELQISGVVDTMEKLGMKVSVDLRNTVERVAYFLDMQKKEYAICEFIKSLGSCPKKNSCRYRHCVLRETDVPTTEISIGDTAKLLLTYQHDATHYSARILEYIKAENSETVVCSIEKHTELYSKIQKYYSKRDNRRISRTINVGGIYTLEHTVDSFQRVQILDIVEKDKEDMPNVASVRCIDSGERISRVRVSRLLEIPEELEIWSSNIVEVFITNLAPFDLEYVWNRHAENMVHKWLKEYLNSTSYACGKVQLCLGNTIWLNTLEIRTKLIGYPDLVCSNLKTVLLEEQQALENNNHLHSLYALCKAGGLTSINGKKLPWTEQVN</sequence>
<dbReference type="InterPro" id="IPR000571">
    <property type="entry name" value="Znf_CCCH"/>
</dbReference>
<dbReference type="PROSITE" id="PS50103">
    <property type="entry name" value="ZF_C3H1"/>
    <property type="match status" value="1"/>
</dbReference>
<dbReference type="GO" id="GO:0005737">
    <property type="term" value="C:cytoplasm"/>
    <property type="evidence" value="ECO:0007669"/>
    <property type="project" value="UniProtKB-ARBA"/>
</dbReference>
<keyword evidence="4" id="KW-0547">Nucleotide-binding</keyword>
<keyword evidence="13" id="KW-0479">Metal-binding</keyword>
<dbReference type="AlphaFoldDB" id="A0AAJ7FJM0"/>
<dbReference type="Gene3D" id="3.40.50.300">
    <property type="entry name" value="P-loop containing nucleotide triphosphate hydrolases"/>
    <property type="match status" value="2"/>
</dbReference>
<dbReference type="PANTHER" id="PTHR22655">
    <property type="entry name" value="ATP-DEPENDENT RNA HELICASE TDRD12-RELATED"/>
    <property type="match status" value="1"/>
</dbReference>
<dbReference type="RefSeq" id="XP_015595017.1">
    <property type="nucleotide sequence ID" value="XM_015739531.2"/>
</dbReference>
<keyword evidence="6" id="KW-0378">Hydrolase</keyword>
<evidence type="ECO:0000256" key="12">
    <source>
        <dbReference type="ARBA" id="ARBA00047984"/>
    </source>
</evidence>
<accession>A0AAJ7FJM0</accession>
<evidence type="ECO:0000256" key="5">
    <source>
        <dbReference type="ARBA" id="ARBA00022782"/>
    </source>
</evidence>
<dbReference type="SUPFAM" id="SSF52540">
    <property type="entry name" value="P-loop containing nucleoside triphosphate hydrolases"/>
    <property type="match status" value="2"/>
</dbReference>
<dbReference type="Proteomes" id="UP000694920">
    <property type="component" value="Unplaced"/>
</dbReference>
<evidence type="ECO:0000313" key="18">
    <source>
        <dbReference type="RefSeq" id="XP_015595016.1"/>
    </source>
</evidence>
<dbReference type="GO" id="GO:0007283">
    <property type="term" value="P:spermatogenesis"/>
    <property type="evidence" value="ECO:0007669"/>
    <property type="project" value="UniProtKB-KW"/>
</dbReference>
<evidence type="ECO:0000313" key="16">
    <source>
        <dbReference type="Proteomes" id="UP000694920"/>
    </source>
</evidence>
<evidence type="ECO:0000256" key="3">
    <source>
        <dbReference type="ARBA" id="ARBA00022737"/>
    </source>
</evidence>
<dbReference type="InterPro" id="IPR035437">
    <property type="entry name" value="SNase_OB-fold_sf"/>
</dbReference>
<protein>
    <recommendedName>
        <fullName evidence="1">RNA helicase</fullName>
        <ecNumber evidence="1">3.6.4.13</ecNumber>
    </recommendedName>
</protein>
<reference evidence="17 18" key="1">
    <citation type="submission" date="2025-04" db="UniProtKB">
        <authorList>
            <consortium name="RefSeq"/>
        </authorList>
    </citation>
    <scope>IDENTIFICATION</scope>
</reference>
<feature type="domain" description="Helicase ATP-binding" evidence="15">
    <location>
        <begin position="337"/>
        <end position="499"/>
    </location>
</feature>
<evidence type="ECO:0000313" key="17">
    <source>
        <dbReference type="RefSeq" id="XP_015595015.1"/>
    </source>
</evidence>
<evidence type="ECO:0000256" key="2">
    <source>
        <dbReference type="ARBA" id="ARBA00022473"/>
    </source>
</evidence>
<dbReference type="RefSeq" id="XP_024940706.1">
    <property type="nucleotide sequence ID" value="XM_025084938.1"/>
</dbReference>
<proteinExistence type="predicted"/>
<dbReference type="GO" id="GO:0016787">
    <property type="term" value="F:hydrolase activity"/>
    <property type="evidence" value="ECO:0007669"/>
    <property type="project" value="UniProtKB-KW"/>
</dbReference>
<evidence type="ECO:0000259" key="15">
    <source>
        <dbReference type="PROSITE" id="PS51192"/>
    </source>
</evidence>
<evidence type="ECO:0000256" key="4">
    <source>
        <dbReference type="ARBA" id="ARBA00022741"/>
    </source>
</evidence>
<dbReference type="GO" id="GO:0042078">
    <property type="term" value="P:germ-line stem cell division"/>
    <property type="evidence" value="ECO:0007669"/>
    <property type="project" value="TreeGrafter"/>
</dbReference>
<feature type="domain" description="C3H1-type" evidence="14">
    <location>
        <begin position="720"/>
        <end position="748"/>
    </location>
</feature>
<evidence type="ECO:0000259" key="14">
    <source>
        <dbReference type="PROSITE" id="PS50103"/>
    </source>
</evidence>
<evidence type="ECO:0000256" key="8">
    <source>
        <dbReference type="ARBA" id="ARBA00022840"/>
    </source>
</evidence>
<keyword evidence="5" id="KW-0221">Differentiation</keyword>
<dbReference type="Gene3D" id="2.30.30.140">
    <property type="match status" value="2"/>
</dbReference>
<keyword evidence="10" id="KW-0943">RNA-mediated gene silencing</keyword>
<dbReference type="PROSITE" id="PS51192">
    <property type="entry name" value="HELICASE_ATP_BIND_1"/>
    <property type="match status" value="1"/>
</dbReference>
<dbReference type="RefSeq" id="XP_015595015.1">
    <property type="nucleotide sequence ID" value="XM_015739529.2"/>
</dbReference>
<evidence type="ECO:0000256" key="9">
    <source>
        <dbReference type="ARBA" id="ARBA00022871"/>
    </source>
</evidence>
<keyword evidence="3" id="KW-0677">Repeat</keyword>